<dbReference type="Pfam" id="PF00762">
    <property type="entry name" value="Ferrochelatase"/>
    <property type="match status" value="1"/>
</dbReference>
<keyword evidence="2" id="KW-1185">Reference proteome</keyword>
<feature type="non-terminal residue" evidence="3">
    <location>
        <position position="128"/>
    </location>
</feature>
<evidence type="ECO:0000313" key="3">
    <source>
        <dbReference type="RefSeq" id="XP_014680511.1"/>
    </source>
</evidence>
<sequence length="128" mass="15054">MQARFKGKVIAELAMRYGKPSIESALDKLKHHGVRRILVLPLYPQYSATTTATTYDEVNRILSQWRWIPEMRFVNEYYDHPAYIDALAQKLELQDDQYLVTFQSRFGKAEWLKPYTDKSLQELPSRGI</sequence>
<comment type="similarity">
    <text evidence="1">Belongs to the ferrochelatase family.</text>
</comment>
<protein>
    <submittedName>
        <fullName evidence="3">Ferrochelatase-like</fullName>
    </submittedName>
</protein>
<gene>
    <name evidence="3" type="primary">LOC106820515</name>
</gene>
<reference evidence="3" key="1">
    <citation type="submission" date="2025-08" db="UniProtKB">
        <authorList>
            <consortium name="RefSeq"/>
        </authorList>
    </citation>
    <scope>IDENTIFICATION</scope>
</reference>
<organism evidence="2 3">
    <name type="scientific">Priapulus caudatus</name>
    <name type="common">Priapulid worm</name>
    <dbReference type="NCBI Taxonomy" id="37621"/>
    <lineage>
        <taxon>Eukaryota</taxon>
        <taxon>Metazoa</taxon>
        <taxon>Ecdysozoa</taxon>
        <taxon>Scalidophora</taxon>
        <taxon>Priapulida</taxon>
        <taxon>Priapulimorpha</taxon>
        <taxon>Priapulimorphida</taxon>
        <taxon>Priapulidae</taxon>
        <taxon>Priapulus</taxon>
    </lineage>
</organism>
<accession>A0ABM1F7U0</accession>
<dbReference type="PANTHER" id="PTHR11108">
    <property type="entry name" value="FERROCHELATASE"/>
    <property type="match status" value="1"/>
</dbReference>
<dbReference type="PANTHER" id="PTHR11108:SF1">
    <property type="entry name" value="FERROCHELATASE, MITOCHONDRIAL"/>
    <property type="match status" value="1"/>
</dbReference>
<evidence type="ECO:0000313" key="2">
    <source>
        <dbReference type="Proteomes" id="UP000695022"/>
    </source>
</evidence>
<proteinExistence type="inferred from homology"/>
<dbReference type="GeneID" id="106820515"/>
<dbReference type="RefSeq" id="XP_014680511.1">
    <property type="nucleotide sequence ID" value="XM_014825025.1"/>
</dbReference>
<dbReference type="Proteomes" id="UP000695022">
    <property type="component" value="Unplaced"/>
</dbReference>
<name>A0ABM1F7U0_PRICU</name>
<dbReference type="InterPro" id="IPR001015">
    <property type="entry name" value="Ferrochelatase"/>
</dbReference>
<evidence type="ECO:0000256" key="1">
    <source>
        <dbReference type="RuleBase" id="RU004185"/>
    </source>
</evidence>
<dbReference type="SUPFAM" id="SSF53800">
    <property type="entry name" value="Chelatase"/>
    <property type="match status" value="1"/>
</dbReference>
<dbReference type="Gene3D" id="3.40.50.1400">
    <property type="match status" value="1"/>
</dbReference>